<sequence>MGSAHDIPYDRSLLAHAPAATRAQLQQGYDPILLAPNRRPKTTESDRTTRTDEVNLVKEHQIAPPPTPRSFWTRRRKLMLGLLIVLAVVAAVIGAAVGATERKKGSETDMAGTGALSSGVFSQSGIFGSPPSAHATASSASTSAAPLPPGSTVTSVQPFASDFDFSAQAVTTPHFVTARRHF</sequence>
<keyword evidence="4" id="KW-1185">Reference proteome</keyword>
<organism evidence="3 4">
    <name type="scientific">Mycena belliarum</name>
    <dbReference type="NCBI Taxonomy" id="1033014"/>
    <lineage>
        <taxon>Eukaryota</taxon>
        <taxon>Fungi</taxon>
        <taxon>Dikarya</taxon>
        <taxon>Basidiomycota</taxon>
        <taxon>Agaricomycotina</taxon>
        <taxon>Agaricomycetes</taxon>
        <taxon>Agaricomycetidae</taxon>
        <taxon>Agaricales</taxon>
        <taxon>Marasmiineae</taxon>
        <taxon>Mycenaceae</taxon>
        <taxon>Mycena</taxon>
    </lineage>
</organism>
<keyword evidence="2" id="KW-0812">Transmembrane</keyword>
<feature type="transmembrane region" description="Helical" evidence="2">
    <location>
        <begin position="78"/>
        <end position="99"/>
    </location>
</feature>
<feature type="region of interest" description="Disordered" evidence="1">
    <location>
        <begin position="131"/>
        <end position="151"/>
    </location>
</feature>
<dbReference type="AlphaFoldDB" id="A0AAD6XMR2"/>
<evidence type="ECO:0000256" key="2">
    <source>
        <dbReference type="SAM" id="Phobius"/>
    </source>
</evidence>
<dbReference type="EMBL" id="JARJCN010000034">
    <property type="protein sequence ID" value="KAJ7085417.1"/>
    <property type="molecule type" value="Genomic_DNA"/>
</dbReference>
<evidence type="ECO:0000313" key="4">
    <source>
        <dbReference type="Proteomes" id="UP001222325"/>
    </source>
</evidence>
<proteinExistence type="predicted"/>
<keyword evidence="2" id="KW-1133">Transmembrane helix</keyword>
<gene>
    <name evidence="3" type="ORF">B0H15DRAFT_1023454</name>
</gene>
<accession>A0AAD6XMR2</accession>
<dbReference type="Proteomes" id="UP001222325">
    <property type="component" value="Unassembled WGS sequence"/>
</dbReference>
<reference evidence="3" key="1">
    <citation type="submission" date="2023-03" db="EMBL/GenBank/DDBJ databases">
        <title>Massive genome expansion in bonnet fungi (Mycena s.s.) driven by repeated elements and novel gene families across ecological guilds.</title>
        <authorList>
            <consortium name="Lawrence Berkeley National Laboratory"/>
            <person name="Harder C.B."/>
            <person name="Miyauchi S."/>
            <person name="Viragh M."/>
            <person name="Kuo A."/>
            <person name="Thoen E."/>
            <person name="Andreopoulos B."/>
            <person name="Lu D."/>
            <person name="Skrede I."/>
            <person name="Drula E."/>
            <person name="Henrissat B."/>
            <person name="Morin E."/>
            <person name="Kohler A."/>
            <person name="Barry K."/>
            <person name="LaButti K."/>
            <person name="Morin E."/>
            <person name="Salamov A."/>
            <person name="Lipzen A."/>
            <person name="Mereny Z."/>
            <person name="Hegedus B."/>
            <person name="Baldrian P."/>
            <person name="Stursova M."/>
            <person name="Weitz H."/>
            <person name="Taylor A."/>
            <person name="Grigoriev I.V."/>
            <person name="Nagy L.G."/>
            <person name="Martin F."/>
            <person name="Kauserud H."/>
        </authorList>
    </citation>
    <scope>NUCLEOTIDE SEQUENCE</scope>
    <source>
        <strain evidence="3">CBHHK173m</strain>
    </source>
</reference>
<keyword evidence="2" id="KW-0472">Membrane</keyword>
<feature type="compositionally biased region" description="Low complexity" evidence="1">
    <location>
        <begin position="131"/>
        <end position="145"/>
    </location>
</feature>
<feature type="compositionally biased region" description="Basic and acidic residues" evidence="1">
    <location>
        <begin position="41"/>
        <end position="50"/>
    </location>
</feature>
<feature type="region of interest" description="Disordered" evidence="1">
    <location>
        <begin position="28"/>
        <end position="50"/>
    </location>
</feature>
<evidence type="ECO:0000256" key="1">
    <source>
        <dbReference type="SAM" id="MobiDB-lite"/>
    </source>
</evidence>
<comment type="caution">
    <text evidence="3">The sequence shown here is derived from an EMBL/GenBank/DDBJ whole genome shotgun (WGS) entry which is preliminary data.</text>
</comment>
<name>A0AAD6XMR2_9AGAR</name>
<protein>
    <submittedName>
        <fullName evidence="3">Uncharacterized protein</fullName>
    </submittedName>
</protein>
<evidence type="ECO:0000313" key="3">
    <source>
        <dbReference type="EMBL" id="KAJ7085417.1"/>
    </source>
</evidence>